<evidence type="ECO:0000313" key="1">
    <source>
        <dbReference type="EMBL" id="JAE23737.1"/>
    </source>
</evidence>
<organism evidence="1">
    <name type="scientific">Arundo donax</name>
    <name type="common">Giant reed</name>
    <name type="synonym">Donax arundinaceus</name>
    <dbReference type="NCBI Taxonomy" id="35708"/>
    <lineage>
        <taxon>Eukaryota</taxon>
        <taxon>Viridiplantae</taxon>
        <taxon>Streptophyta</taxon>
        <taxon>Embryophyta</taxon>
        <taxon>Tracheophyta</taxon>
        <taxon>Spermatophyta</taxon>
        <taxon>Magnoliopsida</taxon>
        <taxon>Liliopsida</taxon>
        <taxon>Poales</taxon>
        <taxon>Poaceae</taxon>
        <taxon>PACMAD clade</taxon>
        <taxon>Arundinoideae</taxon>
        <taxon>Arundineae</taxon>
        <taxon>Arundo</taxon>
    </lineage>
</organism>
<dbReference type="EMBL" id="GBRH01174159">
    <property type="protein sequence ID" value="JAE23737.1"/>
    <property type="molecule type" value="Transcribed_RNA"/>
</dbReference>
<protein>
    <submittedName>
        <fullName evidence="1">Uncharacterized protein</fullName>
    </submittedName>
</protein>
<sequence length="18" mass="2046">MVGSLFNMWCTFEHACLG</sequence>
<reference evidence="1" key="1">
    <citation type="submission" date="2014-09" db="EMBL/GenBank/DDBJ databases">
        <authorList>
            <person name="Magalhaes I.L.F."/>
            <person name="Oliveira U."/>
            <person name="Santos F.R."/>
            <person name="Vidigal T.H.D.A."/>
            <person name="Brescovit A.D."/>
            <person name="Santos A.J."/>
        </authorList>
    </citation>
    <scope>NUCLEOTIDE SEQUENCE</scope>
    <source>
        <tissue evidence="1">Shoot tissue taken approximately 20 cm above the soil surface</tissue>
    </source>
</reference>
<proteinExistence type="predicted"/>
<accession>A0A0A9GGY1</accession>
<dbReference type="AlphaFoldDB" id="A0A0A9GGY1"/>
<reference evidence="1" key="2">
    <citation type="journal article" date="2015" name="Data Brief">
        <title>Shoot transcriptome of the giant reed, Arundo donax.</title>
        <authorList>
            <person name="Barrero R.A."/>
            <person name="Guerrero F.D."/>
            <person name="Moolhuijzen P."/>
            <person name="Goolsby J.A."/>
            <person name="Tidwell J."/>
            <person name="Bellgard S.E."/>
            <person name="Bellgard M.I."/>
        </authorList>
    </citation>
    <scope>NUCLEOTIDE SEQUENCE</scope>
    <source>
        <tissue evidence="1">Shoot tissue taken approximately 20 cm above the soil surface</tissue>
    </source>
</reference>
<name>A0A0A9GGY1_ARUDO</name>